<evidence type="ECO:0000256" key="11">
    <source>
        <dbReference type="ARBA" id="ARBA00029936"/>
    </source>
</evidence>
<dbReference type="FunFam" id="3.40.50.620:FF:000078">
    <property type="entry name" value="Valine--tRNA ligase, mitochondrial"/>
    <property type="match status" value="1"/>
</dbReference>
<proteinExistence type="inferred from homology"/>
<dbReference type="GO" id="GO:0005524">
    <property type="term" value="F:ATP binding"/>
    <property type="evidence" value="ECO:0007669"/>
    <property type="project" value="UniProtKB-KW"/>
</dbReference>
<dbReference type="GO" id="GO:0006438">
    <property type="term" value="P:valyl-tRNA aminoacylation"/>
    <property type="evidence" value="ECO:0007669"/>
    <property type="project" value="EnsemblFungi"/>
</dbReference>
<dbReference type="Gene3D" id="3.90.740.10">
    <property type="entry name" value="Valyl/Leucyl/Isoleucyl-tRNA synthetase, editing domain"/>
    <property type="match status" value="1"/>
</dbReference>
<dbReference type="EC" id="6.1.1.9" evidence="4"/>
<evidence type="ECO:0000256" key="10">
    <source>
        <dbReference type="ARBA" id="ARBA00023146"/>
    </source>
</evidence>
<gene>
    <name evidence="19" type="primary">KNAG0A07620</name>
    <name evidence="19" type="ordered locus">KNAG_0A07620</name>
</gene>
<dbReference type="Pfam" id="PF00133">
    <property type="entry name" value="tRNA-synt_1"/>
    <property type="match status" value="1"/>
</dbReference>
<dbReference type="OMA" id="LDTWMDS"/>
<dbReference type="KEGG" id="kng:KNAG_0A07620"/>
<dbReference type="InterPro" id="IPR014729">
    <property type="entry name" value="Rossmann-like_a/b/a_fold"/>
</dbReference>
<dbReference type="SUPFAM" id="SSF50677">
    <property type="entry name" value="ValRS/IleRS/LeuRS editing domain"/>
    <property type="match status" value="1"/>
</dbReference>
<feature type="coiled-coil region" evidence="15">
    <location>
        <begin position="985"/>
        <end position="1054"/>
    </location>
</feature>
<comment type="catalytic activity">
    <reaction evidence="13">
        <text>tRNA(Val) + L-valine + ATP = L-valyl-tRNA(Val) + AMP + diphosphate</text>
        <dbReference type="Rhea" id="RHEA:10704"/>
        <dbReference type="Rhea" id="RHEA-COMP:9672"/>
        <dbReference type="Rhea" id="RHEA-COMP:9708"/>
        <dbReference type="ChEBI" id="CHEBI:30616"/>
        <dbReference type="ChEBI" id="CHEBI:33019"/>
        <dbReference type="ChEBI" id="CHEBI:57762"/>
        <dbReference type="ChEBI" id="CHEBI:78442"/>
        <dbReference type="ChEBI" id="CHEBI:78537"/>
        <dbReference type="ChEBI" id="CHEBI:456215"/>
        <dbReference type="EC" id="6.1.1.9"/>
    </reaction>
</comment>
<dbReference type="Proteomes" id="UP000006310">
    <property type="component" value="Chromosome 1"/>
</dbReference>
<keyword evidence="6 14" id="KW-0436">Ligase</keyword>
<keyword evidence="9 14" id="KW-0648">Protein biosynthesis</keyword>
<reference evidence="19 20" key="1">
    <citation type="journal article" date="2011" name="Proc. Natl. Acad. Sci. U.S.A.">
        <title>Evolutionary erosion of yeast sex chromosomes by mating-type switching accidents.</title>
        <authorList>
            <person name="Gordon J.L."/>
            <person name="Armisen D."/>
            <person name="Proux-Wera E."/>
            <person name="Oheigeartaigh S.S."/>
            <person name="Byrne K.P."/>
            <person name="Wolfe K.H."/>
        </authorList>
    </citation>
    <scope>NUCLEOTIDE SEQUENCE [LARGE SCALE GENOMIC DNA]</scope>
    <source>
        <strain evidence="20">ATCC MYA-139 / BCRC 22969 / CBS 8797 / CCRC 22969 / KCTC 17520 / NBRC 10181 / NCYC 3082</strain>
    </source>
</reference>
<dbReference type="InterPro" id="IPR013155">
    <property type="entry name" value="M/V/L/I-tRNA-synth_anticd-bd"/>
</dbReference>
<keyword evidence="15" id="KW-0175">Coiled coil</keyword>
<dbReference type="InterPro" id="IPR010978">
    <property type="entry name" value="tRNA-bd_arm"/>
</dbReference>
<evidence type="ECO:0000313" key="20">
    <source>
        <dbReference type="Proteomes" id="UP000006310"/>
    </source>
</evidence>
<dbReference type="OrthoDB" id="629407at2759"/>
<keyword evidence="10 14" id="KW-0030">Aminoacyl-tRNA synthetase</keyword>
<evidence type="ECO:0000256" key="4">
    <source>
        <dbReference type="ARBA" id="ARBA00013169"/>
    </source>
</evidence>
<dbReference type="PROSITE" id="PS00178">
    <property type="entry name" value="AA_TRNA_LIGASE_I"/>
    <property type="match status" value="1"/>
</dbReference>
<evidence type="ECO:0000256" key="2">
    <source>
        <dbReference type="ARBA" id="ARBA00004496"/>
    </source>
</evidence>
<dbReference type="SUPFAM" id="SSF47323">
    <property type="entry name" value="Anticodon-binding domain of a subclass of class I aminoacyl-tRNA synthetases"/>
    <property type="match status" value="1"/>
</dbReference>
<dbReference type="GO" id="GO:0005829">
    <property type="term" value="C:cytosol"/>
    <property type="evidence" value="ECO:0007669"/>
    <property type="project" value="TreeGrafter"/>
</dbReference>
<dbReference type="InterPro" id="IPR009080">
    <property type="entry name" value="tRNAsynth_Ia_anticodon-bd"/>
</dbReference>
<dbReference type="GO" id="GO:1990825">
    <property type="term" value="F:sequence-specific mRNA binding"/>
    <property type="evidence" value="ECO:0007669"/>
    <property type="project" value="EnsemblFungi"/>
</dbReference>
<keyword evidence="5" id="KW-0963">Cytoplasm</keyword>
<dbReference type="RefSeq" id="XP_022462661.1">
    <property type="nucleotide sequence ID" value="XM_022611232.1"/>
</dbReference>
<dbReference type="PANTHER" id="PTHR11946:SF109">
    <property type="entry name" value="VALINE--TRNA LIGASE"/>
    <property type="match status" value="1"/>
</dbReference>
<evidence type="ECO:0000256" key="9">
    <source>
        <dbReference type="ARBA" id="ARBA00022917"/>
    </source>
</evidence>
<comment type="subcellular location">
    <subcellularLocation>
        <location evidence="2">Cytoplasm</location>
    </subcellularLocation>
    <subcellularLocation>
        <location evidence="1">Mitochondrion</location>
    </subcellularLocation>
</comment>
<dbReference type="STRING" id="1071383.J7R0S6"/>
<sequence length="1056" mass="119007">MSDLDKLPPVDPATGEIIINPLKEDGTAKTPKEIEKEKKKAEKLLKFAAKQAKKATSDSAPKKAKKVKKEVEPIPEFVDRTTPGEKKILVSLEDPALKAYNPANVESSWYDWWVKSGAFDPEFTADGKIKPEGVFTIPAPPPNVTGALHIGHALTISIQDSLIRYNRMKGKTVLFLPGFDHAGIATQSVVEKQIWANEKKTRHDYGREAFVEKVWEWKDEYHNRIKNQIKKLGASYDWSREAFTLDPSLTNAVVDAFVKLHDEGTIYRANRLVNWSVKLNTAISNLEVENKDVKGRTLMSVPNYDEKVEFGVLTSLAYPVIDSDEKLIIATTRPETLFGDTGIAVHPDDDRYKHLHGKFVQHPFLPRKIPIVTDKEAVDMEFGTGAVKITPAHDQNDYNTGKRHNLEFINILTDDGFLNENCGPEWEGMKRFDARKRVIEQLKEKGLYVGQEDNEMTIPTCSRSGDVIEPLLKPQWWVAQGDMAKDAIAAVKEGKITITPKSSEAEYFHWLGNIQDWCISRQLWWGHRCPVYFINVEGHENDRCDGEFWVAGRNIEEAQEKAAAKFPDAKFTLEQDEDVLDTWFSSGLWPFSTLGWPEKTTDMANFYPFSMLETGWDILFFWVSRMILLGIKLTGSIPFKEVFCHSLVRDAQGRKMSKSLGNVVDPLDVIAGIKLDDLHAKLLGGNLDPREVEKAKLGQKESYPNGIPQCGTDAMRFALCAYTTGGRDINLDILRVEGYRKFCNKIYQATKFALLRLGDDYKPADKEGLTGNESLVEKWILHKLTETAKNVNEALDKRDFLNSTSAIYEFWYLVCDVFIENSKYLIQEGTATEQKSAKDTLYILLDNCLRLIHPFMPYISEEMWQRLPKRSTEHAQTIVKASYPVYNKGFDNAEAANAYELVLNVTKEARSLLAEYGILKNGKVFVESAHKASYDTAASQKDSIVSLIKAIDEVTVVSSAAEIPEGCVLKAVNPDVNVHLLVKGHVDIDAEIAKAQKKLEKAAKSKEGIEKTINSKDYESKANEKAKDANKVKLENSVAEIEGLEATIENLKRLNL</sequence>
<dbReference type="HAMAP" id="MF_02004">
    <property type="entry name" value="Val_tRNA_synth_type1"/>
    <property type="match status" value="1"/>
</dbReference>
<evidence type="ECO:0000256" key="15">
    <source>
        <dbReference type="SAM" id="Coils"/>
    </source>
</evidence>
<dbReference type="InterPro" id="IPR037118">
    <property type="entry name" value="Val-tRNA_synth_C_sf"/>
</dbReference>
<dbReference type="HOGENOM" id="CLU_001493_0_1_1"/>
<evidence type="ECO:0000259" key="18">
    <source>
        <dbReference type="Pfam" id="PF08264"/>
    </source>
</evidence>
<evidence type="ECO:0000256" key="16">
    <source>
        <dbReference type="SAM" id="MobiDB-lite"/>
    </source>
</evidence>
<dbReference type="NCBIfam" id="NF004349">
    <property type="entry name" value="PRK05729.1"/>
    <property type="match status" value="1"/>
</dbReference>
<feature type="compositionally biased region" description="Basic and acidic residues" evidence="16">
    <location>
        <begin position="22"/>
        <end position="35"/>
    </location>
</feature>
<dbReference type="AlphaFoldDB" id="J7R0S6"/>
<evidence type="ECO:0000256" key="8">
    <source>
        <dbReference type="ARBA" id="ARBA00022840"/>
    </source>
</evidence>
<dbReference type="EMBL" id="HE978314">
    <property type="protein sequence ID" value="CCK68415.1"/>
    <property type="molecule type" value="Genomic_DNA"/>
</dbReference>
<dbReference type="FunFam" id="3.90.740.10:FF:000005">
    <property type="entry name" value="Valine--tRNA ligase, mitochondrial"/>
    <property type="match status" value="1"/>
</dbReference>
<feature type="region of interest" description="Disordered" evidence="16">
    <location>
        <begin position="1"/>
        <end position="35"/>
    </location>
</feature>
<dbReference type="FunFam" id="3.40.50.620:FF:000020">
    <property type="entry name" value="Valine--tRNA ligase, mitochondrial"/>
    <property type="match status" value="1"/>
</dbReference>
<evidence type="ECO:0000256" key="1">
    <source>
        <dbReference type="ARBA" id="ARBA00004173"/>
    </source>
</evidence>
<feature type="domain" description="Methionyl/Valyl/Leucyl/Isoleucyl-tRNA synthetase anticodon-binding" evidence="18">
    <location>
        <begin position="777"/>
        <end position="924"/>
    </location>
</feature>
<dbReference type="InterPro" id="IPR009008">
    <property type="entry name" value="Val/Leu/Ile-tRNA-synth_edit"/>
</dbReference>
<dbReference type="GeneID" id="34524050"/>
<dbReference type="SUPFAM" id="SSF52374">
    <property type="entry name" value="Nucleotidylyl transferase"/>
    <property type="match status" value="1"/>
</dbReference>
<comment type="similarity">
    <text evidence="3 14">Belongs to the class-I aminoacyl-tRNA synthetase family.</text>
</comment>
<evidence type="ECO:0000256" key="12">
    <source>
        <dbReference type="ARBA" id="ARBA00040837"/>
    </source>
</evidence>
<keyword evidence="7 14" id="KW-0547">Nucleotide-binding</keyword>
<dbReference type="Gene3D" id="1.10.287.380">
    <property type="entry name" value="Valyl-tRNA synthetase, C-terminal domain"/>
    <property type="match status" value="1"/>
</dbReference>
<dbReference type="InterPro" id="IPR002300">
    <property type="entry name" value="aa-tRNA-synth_Ia"/>
</dbReference>
<dbReference type="FunFam" id="1.10.730.10:FF:000009">
    <property type="entry name" value="Valine--tRNA ligase, mitochondrial"/>
    <property type="match status" value="1"/>
</dbReference>
<dbReference type="InterPro" id="IPR002303">
    <property type="entry name" value="Valyl-tRNA_ligase"/>
</dbReference>
<evidence type="ECO:0000256" key="14">
    <source>
        <dbReference type="RuleBase" id="RU363035"/>
    </source>
</evidence>
<evidence type="ECO:0000256" key="7">
    <source>
        <dbReference type="ARBA" id="ARBA00022741"/>
    </source>
</evidence>
<evidence type="ECO:0000256" key="3">
    <source>
        <dbReference type="ARBA" id="ARBA00005594"/>
    </source>
</evidence>
<dbReference type="GO" id="GO:0005739">
    <property type="term" value="C:mitochondrion"/>
    <property type="evidence" value="ECO:0007669"/>
    <property type="project" value="UniProtKB-SubCell"/>
</dbReference>
<dbReference type="Gene3D" id="1.10.730.10">
    <property type="entry name" value="Isoleucyl-tRNA Synthetase, Domain 1"/>
    <property type="match status" value="1"/>
</dbReference>
<dbReference type="NCBIfam" id="TIGR00422">
    <property type="entry name" value="valS"/>
    <property type="match status" value="1"/>
</dbReference>
<dbReference type="eggNOG" id="KOG0432">
    <property type="taxonomic scope" value="Eukaryota"/>
</dbReference>
<dbReference type="InterPro" id="IPR033705">
    <property type="entry name" value="Anticodon_Ia_Val"/>
</dbReference>
<keyword evidence="8 14" id="KW-0067">ATP-binding</keyword>
<name>J7R0S6_HUIN7</name>
<dbReference type="Pfam" id="PF08264">
    <property type="entry name" value="Anticodon_1"/>
    <property type="match status" value="1"/>
</dbReference>
<dbReference type="PRINTS" id="PR00986">
    <property type="entry name" value="TRNASYNTHVAL"/>
</dbReference>
<organism evidence="19 20">
    <name type="scientific">Huiozyma naganishii (strain ATCC MYA-139 / BCRC 22969 / CBS 8797 / KCTC 17520 / NBRC 10181 / NCYC 3082 / Yp74L-3)</name>
    <name type="common">Yeast</name>
    <name type="synonym">Kazachstania naganishii</name>
    <dbReference type="NCBI Taxonomy" id="1071383"/>
    <lineage>
        <taxon>Eukaryota</taxon>
        <taxon>Fungi</taxon>
        <taxon>Dikarya</taxon>
        <taxon>Ascomycota</taxon>
        <taxon>Saccharomycotina</taxon>
        <taxon>Saccharomycetes</taxon>
        <taxon>Saccharomycetales</taxon>
        <taxon>Saccharomycetaceae</taxon>
        <taxon>Huiozyma</taxon>
    </lineage>
</organism>
<evidence type="ECO:0000256" key="6">
    <source>
        <dbReference type="ARBA" id="ARBA00022598"/>
    </source>
</evidence>
<dbReference type="GO" id="GO:0004832">
    <property type="term" value="F:valine-tRNA ligase activity"/>
    <property type="evidence" value="ECO:0007669"/>
    <property type="project" value="UniProtKB-EC"/>
</dbReference>
<evidence type="ECO:0000259" key="17">
    <source>
        <dbReference type="Pfam" id="PF00133"/>
    </source>
</evidence>
<keyword evidence="20" id="KW-1185">Reference proteome</keyword>
<accession>J7R0S6</accession>
<dbReference type="CDD" id="cd07962">
    <property type="entry name" value="Anticodon_Ia_Val"/>
    <property type="match status" value="1"/>
</dbReference>
<evidence type="ECO:0000256" key="13">
    <source>
        <dbReference type="ARBA" id="ARBA00047552"/>
    </source>
</evidence>
<dbReference type="GO" id="GO:0002161">
    <property type="term" value="F:aminoacyl-tRNA deacylase activity"/>
    <property type="evidence" value="ECO:0007669"/>
    <property type="project" value="InterPro"/>
</dbReference>
<evidence type="ECO:0000313" key="19">
    <source>
        <dbReference type="EMBL" id="CCK68415.1"/>
    </source>
</evidence>
<dbReference type="SUPFAM" id="SSF46589">
    <property type="entry name" value="tRNA-binding arm"/>
    <property type="match status" value="1"/>
</dbReference>
<feature type="domain" description="Aminoacyl-tRNA synthetase class Ia" evidence="17">
    <location>
        <begin position="109"/>
        <end position="732"/>
    </location>
</feature>
<dbReference type="PANTHER" id="PTHR11946">
    <property type="entry name" value="VALYL-TRNA SYNTHETASES"/>
    <property type="match status" value="1"/>
</dbReference>
<dbReference type="CDD" id="cd00817">
    <property type="entry name" value="ValRS_core"/>
    <property type="match status" value="1"/>
</dbReference>
<dbReference type="InterPro" id="IPR001412">
    <property type="entry name" value="aa-tRNA-synth_I_CS"/>
</dbReference>
<protein>
    <recommendedName>
        <fullName evidence="12">Valine--tRNA ligase, mitochondrial</fullName>
        <ecNumber evidence="4">6.1.1.9</ecNumber>
    </recommendedName>
    <alternativeName>
        <fullName evidence="11">Valyl-tRNA synthetase</fullName>
    </alternativeName>
</protein>
<evidence type="ECO:0000256" key="5">
    <source>
        <dbReference type="ARBA" id="ARBA00022490"/>
    </source>
</evidence>
<dbReference type="Gene3D" id="3.40.50.620">
    <property type="entry name" value="HUPs"/>
    <property type="match status" value="2"/>
</dbReference>
<reference evidence="20" key="2">
    <citation type="submission" date="2012-08" db="EMBL/GenBank/DDBJ databases">
        <title>Genome sequence of Kazachstania naganishii.</title>
        <authorList>
            <person name="Gordon J.L."/>
            <person name="Armisen D."/>
            <person name="Proux-Wera E."/>
            <person name="OhEigeartaigh S.S."/>
            <person name="Byrne K.P."/>
            <person name="Wolfe K.H."/>
        </authorList>
    </citation>
    <scope>NUCLEOTIDE SEQUENCE [LARGE SCALE GENOMIC DNA]</scope>
    <source>
        <strain evidence="20">ATCC MYA-139 / BCRC 22969 / CBS 8797 / CCRC 22969 / KCTC 17520 / NBRC 10181 / NCYC 3082</strain>
    </source>
</reference>